<dbReference type="Pfam" id="PF09835">
    <property type="entry name" value="DUF2062"/>
    <property type="match status" value="1"/>
</dbReference>
<feature type="transmembrane region" description="Helical" evidence="1">
    <location>
        <begin position="80"/>
        <end position="105"/>
    </location>
</feature>
<feature type="transmembrane region" description="Helical" evidence="1">
    <location>
        <begin position="126"/>
        <end position="142"/>
    </location>
</feature>
<gene>
    <name evidence="3" type="ORF">GSH16_00785</name>
</gene>
<feature type="transmembrane region" description="Helical" evidence="1">
    <location>
        <begin position="162"/>
        <end position="185"/>
    </location>
</feature>
<evidence type="ECO:0000259" key="2">
    <source>
        <dbReference type="Pfam" id="PF09835"/>
    </source>
</evidence>
<dbReference type="PANTHER" id="PTHR40547">
    <property type="entry name" value="SLL0298 PROTEIN"/>
    <property type="match status" value="1"/>
</dbReference>
<keyword evidence="4" id="KW-1185">Reference proteome</keyword>
<feature type="domain" description="DUF2062" evidence="2">
    <location>
        <begin position="29"/>
        <end position="193"/>
    </location>
</feature>
<comment type="caution">
    <text evidence="3">The sequence shown here is derived from an EMBL/GenBank/DDBJ whole genome shotgun (WGS) entry which is preliminary data.</text>
</comment>
<dbReference type="RefSeq" id="WP_160850955.1">
    <property type="nucleotide sequence ID" value="NZ_WUWG01000001.1"/>
</dbReference>
<proteinExistence type="predicted"/>
<dbReference type="AlphaFoldDB" id="A0A6B0TRY2"/>
<dbReference type="EMBL" id="WUWG01000001">
    <property type="protein sequence ID" value="MXU63962.1"/>
    <property type="molecule type" value="Genomic_DNA"/>
</dbReference>
<dbReference type="Proteomes" id="UP000436016">
    <property type="component" value="Unassembled WGS sequence"/>
</dbReference>
<accession>A0A6B0TRY2</accession>
<keyword evidence="1" id="KW-1133">Transmembrane helix</keyword>
<evidence type="ECO:0000313" key="3">
    <source>
        <dbReference type="EMBL" id="MXU63962.1"/>
    </source>
</evidence>
<reference evidence="3 4" key="1">
    <citation type="submission" date="2019-12" db="EMBL/GenBank/DDBJ databases">
        <title>Strain KN286 was isolated from seawater, which was collected from Caroline Seamount in the tropical western Pacific.</title>
        <authorList>
            <person name="Wang Q."/>
        </authorList>
    </citation>
    <scope>NUCLEOTIDE SEQUENCE [LARGE SCALE GENOMIC DNA]</scope>
    <source>
        <strain evidence="3 4">KN286</strain>
    </source>
</reference>
<dbReference type="PANTHER" id="PTHR40547:SF1">
    <property type="entry name" value="SLL0298 PROTEIN"/>
    <property type="match status" value="1"/>
</dbReference>
<evidence type="ECO:0000313" key="4">
    <source>
        <dbReference type="Proteomes" id="UP000436016"/>
    </source>
</evidence>
<feature type="transmembrane region" description="Helical" evidence="1">
    <location>
        <begin position="46"/>
        <end position="68"/>
    </location>
</feature>
<sequence>MVFKRRDQPSLWQRLQEAFYPRKGWRRGIEYVGHRVRRLPDSPHKIALGLSCGVMACFTPFFGLQFFYAALLARLLRANFLASLLGTFFGNPITFPIIAIVSLNLGRVMMGQGRHGRDVVGLRQSFGDALSGIWTAIRSPFTGEPVPWAALSQFWEYIFLPYWLGGLLPGMLTAGLIYMLSRPLIAAYQARRRGRLLEKAKRKLSAAQRKADGLREFP</sequence>
<name>A0A6B0TRY2_9RHOB</name>
<protein>
    <submittedName>
        <fullName evidence="3">DUF2062 domain-containing protein</fullName>
    </submittedName>
</protein>
<keyword evidence="1" id="KW-0812">Transmembrane</keyword>
<organism evidence="3 4">
    <name type="scientific">Oceanomicrobium pacificus</name>
    <dbReference type="NCBI Taxonomy" id="2692916"/>
    <lineage>
        <taxon>Bacteria</taxon>
        <taxon>Pseudomonadati</taxon>
        <taxon>Pseudomonadota</taxon>
        <taxon>Alphaproteobacteria</taxon>
        <taxon>Rhodobacterales</taxon>
        <taxon>Paracoccaceae</taxon>
        <taxon>Oceanomicrobium</taxon>
    </lineage>
</organism>
<keyword evidence="1" id="KW-0472">Membrane</keyword>
<evidence type="ECO:0000256" key="1">
    <source>
        <dbReference type="SAM" id="Phobius"/>
    </source>
</evidence>
<dbReference type="InterPro" id="IPR018639">
    <property type="entry name" value="DUF2062"/>
</dbReference>